<dbReference type="Proteomes" id="UP000018936">
    <property type="component" value="Unassembled WGS sequence"/>
</dbReference>
<dbReference type="EMBL" id="AZIM01005053">
    <property type="protein sequence ID" value="ETE59983.1"/>
    <property type="molecule type" value="Genomic_DNA"/>
</dbReference>
<proteinExistence type="predicted"/>
<accession>V8NEE8</accession>
<keyword evidence="2" id="KW-1185">Reference proteome</keyword>
<sequence>MNGGGGAPKPPLQSPQSIFIVGRSKIFGPY</sequence>
<gene>
    <name evidence="1" type="ORF">L345_14281</name>
</gene>
<reference evidence="1 2" key="1">
    <citation type="journal article" date="2013" name="Proc. Natl. Acad. Sci. U.S.A.">
        <title>The king cobra genome reveals dynamic gene evolution and adaptation in the snake venom system.</title>
        <authorList>
            <person name="Vonk F.J."/>
            <person name="Casewell N.R."/>
            <person name="Henkel C.V."/>
            <person name="Heimberg A.M."/>
            <person name="Jansen H.J."/>
            <person name="McCleary R.J."/>
            <person name="Kerkkamp H.M."/>
            <person name="Vos R.A."/>
            <person name="Guerreiro I."/>
            <person name="Calvete J.J."/>
            <person name="Wuster W."/>
            <person name="Woods A.E."/>
            <person name="Logan J.M."/>
            <person name="Harrison R.A."/>
            <person name="Castoe T.A."/>
            <person name="de Koning A.P."/>
            <person name="Pollock D.D."/>
            <person name="Yandell M."/>
            <person name="Calderon D."/>
            <person name="Renjifo C."/>
            <person name="Currier R.B."/>
            <person name="Salgado D."/>
            <person name="Pla D."/>
            <person name="Sanz L."/>
            <person name="Hyder A.S."/>
            <person name="Ribeiro J.M."/>
            <person name="Arntzen J.W."/>
            <person name="van den Thillart G.E."/>
            <person name="Boetzer M."/>
            <person name="Pirovano W."/>
            <person name="Dirks R.P."/>
            <person name="Spaink H.P."/>
            <person name="Duboule D."/>
            <person name="McGlinn E."/>
            <person name="Kini R.M."/>
            <person name="Richardson M.K."/>
        </authorList>
    </citation>
    <scope>NUCLEOTIDE SEQUENCE</scope>
    <source>
        <tissue evidence="1">Blood</tissue>
    </source>
</reference>
<dbReference type="AlphaFoldDB" id="V8NEE8"/>
<comment type="caution">
    <text evidence="1">The sequence shown here is derived from an EMBL/GenBank/DDBJ whole genome shotgun (WGS) entry which is preliminary data.</text>
</comment>
<evidence type="ECO:0000313" key="2">
    <source>
        <dbReference type="Proteomes" id="UP000018936"/>
    </source>
</evidence>
<organism evidence="1 2">
    <name type="scientific">Ophiophagus hannah</name>
    <name type="common">King cobra</name>
    <name type="synonym">Naja hannah</name>
    <dbReference type="NCBI Taxonomy" id="8665"/>
    <lineage>
        <taxon>Eukaryota</taxon>
        <taxon>Metazoa</taxon>
        <taxon>Chordata</taxon>
        <taxon>Craniata</taxon>
        <taxon>Vertebrata</taxon>
        <taxon>Euteleostomi</taxon>
        <taxon>Lepidosauria</taxon>
        <taxon>Squamata</taxon>
        <taxon>Bifurcata</taxon>
        <taxon>Unidentata</taxon>
        <taxon>Episquamata</taxon>
        <taxon>Toxicofera</taxon>
        <taxon>Serpentes</taxon>
        <taxon>Colubroidea</taxon>
        <taxon>Elapidae</taxon>
        <taxon>Elapinae</taxon>
        <taxon>Ophiophagus</taxon>
    </lineage>
</organism>
<protein>
    <submittedName>
        <fullName evidence="1">Uncharacterized protein</fullName>
    </submittedName>
</protein>
<name>V8NEE8_OPHHA</name>
<feature type="non-terminal residue" evidence="1">
    <location>
        <position position="1"/>
    </location>
</feature>
<evidence type="ECO:0000313" key="1">
    <source>
        <dbReference type="EMBL" id="ETE59983.1"/>
    </source>
</evidence>